<comment type="caution">
    <text evidence="3">The sequence shown here is derived from an EMBL/GenBank/DDBJ whole genome shotgun (WGS) entry which is preliminary data.</text>
</comment>
<dbReference type="GO" id="GO:0034237">
    <property type="term" value="F:protein kinase A regulatory subunit binding"/>
    <property type="evidence" value="ECO:0007669"/>
    <property type="project" value="TreeGrafter"/>
</dbReference>
<name>A0A8S4N1N3_OWEFU</name>
<dbReference type="SUPFAM" id="SSF55144">
    <property type="entry name" value="LigT-like"/>
    <property type="match status" value="1"/>
</dbReference>
<evidence type="ECO:0000256" key="1">
    <source>
        <dbReference type="SAM" id="MobiDB-lite"/>
    </source>
</evidence>
<dbReference type="Pfam" id="PF10469">
    <property type="entry name" value="AKAP7_NLS"/>
    <property type="match status" value="1"/>
</dbReference>
<dbReference type="EMBL" id="CAIIXF020000001">
    <property type="protein sequence ID" value="CAH1775236.1"/>
    <property type="molecule type" value="Genomic_DNA"/>
</dbReference>
<feature type="compositionally biased region" description="Basic and acidic residues" evidence="1">
    <location>
        <begin position="159"/>
        <end position="168"/>
    </location>
</feature>
<dbReference type="PANTHER" id="PTHR15934">
    <property type="entry name" value="RNA 2',3'-CYCLIC PHOSPHODIESTERASE"/>
    <property type="match status" value="1"/>
</dbReference>
<gene>
    <name evidence="3" type="ORF">OFUS_LOCUS2564</name>
</gene>
<reference evidence="3" key="1">
    <citation type="submission" date="2022-03" db="EMBL/GenBank/DDBJ databases">
        <authorList>
            <person name="Martin C."/>
        </authorList>
    </citation>
    <scope>NUCLEOTIDE SEQUENCE</scope>
</reference>
<keyword evidence="4" id="KW-1185">Reference proteome</keyword>
<organism evidence="3 4">
    <name type="scientific">Owenia fusiformis</name>
    <name type="common">Polychaete worm</name>
    <dbReference type="NCBI Taxonomy" id="6347"/>
    <lineage>
        <taxon>Eukaryota</taxon>
        <taxon>Metazoa</taxon>
        <taxon>Spiralia</taxon>
        <taxon>Lophotrochozoa</taxon>
        <taxon>Annelida</taxon>
        <taxon>Polychaeta</taxon>
        <taxon>Sedentaria</taxon>
        <taxon>Canalipalpata</taxon>
        <taxon>Sabellida</taxon>
        <taxon>Oweniida</taxon>
        <taxon>Oweniidae</taxon>
        <taxon>Owenia</taxon>
    </lineage>
</organism>
<dbReference type="PANTHER" id="PTHR15934:SF2">
    <property type="entry name" value="A-KINASE ANCHOR PROTEIN 7-LIKE PHOSPHOESTERASE DOMAIN-CONTAINING PROTEIN"/>
    <property type="match status" value="1"/>
</dbReference>
<feature type="region of interest" description="Disordered" evidence="1">
    <location>
        <begin position="127"/>
        <end position="178"/>
    </location>
</feature>
<dbReference type="GO" id="GO:0005829">
    <property type="term" value="C:cytosol"/>
    <property type="evidence" value="ECO:0007669"/>
    <property type="project" value="TreeGrafter"/>
</dbReference>
<proteinExistence type="predicted"/>
<dbReference type="Gene3D" id="3.90.1140.10">
    <property type="entry name" value="Cyclic phosphodiesterase"/>
    <property type="match status" value="1"/>
</dbReference>
<evidence type="ECO:0000313" key="3">
    <source>
        <dbReference type="EMBL" id="CAH1775236.1"/>
    </source>
</evidence>
<dbReference type="AlphaFoldDB" id="A0A8S4N1N3"/>
<dbReference type="InterPro" id="IPR052641">
    <property type="entry name" value="AKAP7_isoform_gamma"/>
</dbReference>
<accession>A0A8S4N1N3</accession>
<feature type="region of interest" description="Disordered" evidence="1">
    <location>
        <begin position="267"/>
        <end position="292"/>
    </location>
</feature>
<dbReference type="Proteomes" id="UP000749559">
    <property type="component" value="Unassembled WGS sequence"/>
</dbReference>
<evidence type="ECO:0000313" key="4">
    <source>
        <dbReference type="Proteomes" id="UP000749559"/>
    </source>
</evidence>
<evidence type="ECO:0000259" key="2">
    <source>
        <dbReference type="Pfam" id="PF10469"/>
    </source>
</evidence>
<dbReference type="OrthoDB" id="277832at2759"/>
<dbReference type="InterPro" id="IPR009097">
    <property type="entry name" value="Cyclic_Pdiesterase"/>
</dbReference>
<protein>
    <recommendedName>
        <fullName evidence="2">A-kinase anchor protein 7-like phosphoesterase domain-containing protein</fullName>
    </recommendedName>
</protein>
<dbReference type="GO" id="GO:0010738">
    <property type="term" value="P:regulation of protein kinase A signaling"/>
    <property type="evidence" value="ECO:0007669"/>
    <property type="project" value="TreeGrafter"/>
</dbReference>
<feature type="compositionally biased region" description="Basic and acidic residues" evidence="1">
    <location>
        <begin position="270"/>
        <end position="279"/>
    </location>
</feature>
<sequence length="561" mass="63427">MDITPPIGAFVCQPLSKPIHSQKTTITQSVVDKVTKPVHTQENTVAQLKLVTEQVNETNINTKTYLSADQITKFKNDDKDKAINDTSTTRYAMTEIDTGDTCTSEKVKINNDDTPIEIFTPFTPIIVTGPPDPTKAHQIGATQSTDHPDTTMKSIKRKLTTECDRDSSEYSQSTTKKKSILPKSLLSQVTSFIQDNKQIMDASKLDKTTSRVGKSHIEQKKKKKSKTNTNERLNEDGCEAQDTTDNGEDANIAASELNHDLIDTLMLSNESKKNNQEKSLRRKRKKKDFSTEMATRRPNYFLSLQIHNPKIHEKCREVQETVVEQERALKGALVALSTLHITLMVIQLENKDQIKRATIAMDNCQRLLASTLKNLVTIEIEGISHFRNAVLYADIKPGPGLDMLHKIADAVKETFRQEGIESTDDKGLTPHLTLMKLSKMRTKKVKKIKAELYKDYIDAYFGEETFIYIQLCEMKREDDTGYYIVEHAVPLPYVSSCSNKKMETTASHCEESLVARFMKNKTFVVKVDNILEFKDVTKSLDTIANKAETELLKDTDIGKKH</sequence>
<feature type="region of interest" description="Disordered" evidence="1">
    <location>
        <begin position="204"/>
        <end position="246"/>
    </location>
</feature>
<dbReference type="InterPro" id="IPR019510">
    <property type="entry name" value="AKAP7-like_phosphoesterase"/>
</dbReference>
<feature type="domain" description="A-kinase anchor protein 7-like phosphoesterase" evidence="2">
    <location>
        <begin position="298"/>
        <end position="491"/>
    </location>
</feature>